<dbReference type="Proteomes" id="UP000789508">
    <property type="component" value="Unassembled WGS sequence"/>
</dbReference>
<dbReference type="AlphaFoldDB" id="A0A9N8WJK9"/>
<name>A0A9N8WJK9_9GLOM</name>
<comment type="caution">
    <text evidence="2">The sequence shown here is derived from an EMBL/GenBank/DDBJ whole genome shotgun (WGS) entry which is preliminary data.</text>
</comment>
<proteinExistence type="predicted"/>
<organism evidence="2 3">
    <name type="scientific">Ambispora leptoticha</name>
    <dbReference type="NCBI Taxonomy" id="144679"/>
    <lineage>
        <taxon>Eukaryota</taxon>
        <taxon>Fungi</taxon>
        <taxon>Fungi incertae sedis</taxon>
        <taxon>Mucoromycota</taxon>
        <taxon>Glomeromycotina</taxon>
        <taxon>Glomeromycetes</taxon>
        <taxon>Archaeosporales</taxon>
        <taxon>Ambisporaceae</taxon>
        <taxon>Ambispora</taxon>
    </lineage>
</organism>
<feature type="compositionally biased region" description="Basic and acidic residues" evidence="1">
    <location>
        <begin position="165"/>
        <end position="178"/>
    </location>
</feature>
<dbReference type="EMBL" id="CAJVPS010000479">
    <property type="protein sequence ID" value="CAG8488896.1"/>
    <property type="molecule type" value="Genomic_DNA"/>
</dbReference>
<sequence>MQTPLKNNRFDELETLRKKLDVSFGVINERVVSWLPPQKPEEKEQEKRNEIEEEEGFESSGGGWLVGNRQRGFNKLNIGVNARLKRKLTSKHNDSEDDDNINNTNVKYRRKATTTYEDDEQDKDSKFVAIVTKNRNKKKSMGCDFLSVYLSERNSKKKKKNNQHKKNDDSNGHRHSIEKSAQVEKNLNQIMEKKKESTITTFITTPLDLSKLKWKKTITTMENT</sequence>
<evidence type="ECO:0000313" key="2">
    <source>
        <dbReference type="EMBL" id="CAG8488896.1"/>
    </source>
</evidence>
<protein>
    <submittedName>
        <fullName evidence="2">10202_t:CDS:1</fullName>
    </submittedName>
</protein>
<feature type="compositionally biased region" description="Basic and acidic residues" evidence="1">
    <location>
        <begin position="39"/>
        <end position="50"/>
    </location>
</feature>
<evidence type="ECO:0000256" key="1">
    <source>
        <dbReference type="SAM" id="MobiDB-lite"/>
    </source>
</evidence>
<evidence type="ECO:0000313" key="3">
    <source>
        <dbReference type="Proteomes" id="UP000789508"/>
    </source>
</evidence>
<reference evidence="2" key="1">
    <citation type="submission" date="2021-06" db="EMBL/GenBank/DDBJ databases">
        <authorList>
            <person name="Kallberg Y."/>
            <person name="Tangrot J."/>
            <person name="Rosling A."/>
        </authorList>
    </citation>
    <scope>NUCLEOTIDE SEQUENCE</scope>
    <source>
        <strain evidence="2">FL130A</strain>
    </source>
</reference>
<keyword evidence="3" id="KW-1185">Reference proteome</keyword>
<feature type="compositionally biased region" description="Basic residues" evidence="1">
    <location>
        <begin position="155"/>
        <end position="164"/>
    </location>
</feature>
<feature type="region of interest" description="Disordered" evidence="1">
    <location>
        <begin position="35"/>
        <end position="68"/>
    </location>
</feature>
<feature type="region of interest" description="Disordered" evidence="1">
    <location>
        <begin position="154"/>
        <end position="178"/>
    </location>
</feature>
<accession>A0A9N8WJK9</accession>
<dbReference type="OrthoDB" id="2405738at2759"/>
<gene>
    <name evidence="2" type="ORF">ALEPTO_LOCUS2875</name>
</gene>